<proteinExistence type="inferred from homology"/>
<feature type="domain" description="AMP-dependent synthetase/ligase" evidence="3">
    <location>
        <begin position="21"/>
        <end position="409"/>
    </location>
</feature>
<dbReference type="PROSITE" id="PS00455">
    <property type="entry name" value="AMP_BINDING"/>
    <property type="match status" value="1"/>
</dbReference>
<dbReference type="Gene3D" id="3.30.300.30">
    <property type="match status" value="1"/>
</dbReference>
<comment type="similarity">
    <text evidence="1">Belongs to the ATP-dependent AMP-binding enzyme family.</text>
</comment>
<evidence type="ECO:0000313" key="6">
    <source>
        <dbReference type="Proteomes" id="UP000188268"/>
    </source>
</evidence>
<dbReference type="OMA" id="THICGAL"/>
<organism evidence="5 6">
    <name type="scientific">Corchorus capsularis</name>
    <name type="common">Jute</name>
    <dbReference type="NCBI Taxonomy" id="210143"/>
    <lineage>
        <taxon>Eukaryota</taxon>
        <taxon>Viridiplantae</taxon>
        <taxon>Streptophyta</taxon>
        <taxon>Embryophyta</taxon>
        <taxon>Tracheophyta</taxon>
        <taxon>Spermatophyta</taxon>
        <taxon>Magnoliopsida</taxon>
        <taxon>eudicotyledons</taxon>
        <taxon>Gunneridae</taxon>
        <taxon>Pentapetalae</taxon>
        <taxon>rosids</taxon>
        <taxon>malvids</taxon>
        <taxon>Malvales</taxon>
        <taxon>Malvaceae</taxon>
        <taxon>Grewioideae</taxon>
        <taxon>Apeibeae</taxon>
        <taxon>Corchorus</taxon>
    </lineage>
</organism>
<evidence type="ECO:0000259" key="4">
    <source>
        <dbReference type="Pfam" id="PF13193"/>
    </source>
</evidence>
<dbReference type="Gene3D" id="3.40.50.12780">
    <property type="entry name" value="N-terminal domain of ligase-like"/>
    <property type="match status" value="1"/>
</dbReference>
<dbReference type="CDD" id="cd12118">
    <property type="entry name" value="ttLC_FACS_AEE21_like"/>
    <property type="match status" value="1"/>
</dbReference>
<evidence type="ECO:0000256" key="2">
    <source>
        <dbReference type="ARBA" id="ARBA00022598"/>
    </source>
</evidence>
<dbReference type="SUPFAM" id="SSF56801">
    <property type="entry name" value="Acetyl-CoA synthetase-like"/>
    <property type="match status" value="1"/>
</dbReference>
<dbReference type="Proteomes" id="UP000188268">
    <property type="component" value="Unassembled WGS sequence"/>
</dbReference>
<evidence type="ECO:0000259" key="3">
    <source>
        <dbReference type="Pfam" id="PF00501"/>
    </source>
</evidence>
<dbReference type="NCBIfam" id="NF006020">
    <property type="entry name" value="PRK08162.1"/>
    <property type="match status" value="1"/>
</dbReference>
<dbReference type="FunFam" id="3.40.50.12780:FF:000003">
    <property type="entry name" value="Long-chain-fatty-acid--CoA ligase FadD"/>
    <property type="match status" value="1"/>
</dbReference>
<protein>
    <submittedName>
        <fullName evidence="5">AMP-dependent synthetase/ligase</fullName>
    </submittedName>
</protein>
<dbReference type="OrthoDB" id="10253115at2759"/>
<comment type="caution">
    <text evidence="5">The sequence shown here is derived from an EMBL/GenBank/DDBJ whole genome shotgun (WGS) entry which is preliminary data.</text>
</comment>
<dbReference type="Gramene" id="OMO53889">
    <property type="protein sequence ID" value="OMO53889"/>
    <property type="gene ID" value="CCACVL1_28262"/>
</dbReference>
<feature type="domain" description="AMP-binding enzyme C-terminal" evidence="4">
    <location>
        <begin position="459"/>
        <end position="536"/>
    </location>
</feature>
<dbReference type="InterPro" id="IPR042099">
    <property type="entry name" value="ANL_N_sf"/>
</dbReference>
<keyword evidence="6" id="KW-1185">Reference proteome</keyword>
<sequence length="565" mass="62126">MEELKPRPASSFPLTPLTFLDRAATVYGDCASIIYNNTSYTWSQTHRRCLQLASSLSSSGIIETGSIVSVLAPNIPAMYELHFAVPMAGAILNCINTRLDARTVSVILRHCQPKLLFVDTLSQSLALEAISLFPAEAEPPILVLIEDNEYDTNAENSANSSIDSRFFCTYESLVEKGDSNFDWIRPQSEWNPIVLNYTSGTTSSPKGVVNTHRGIFLVTIDSLVDWAIPKQPVYLWTLPMFHSNGWCLTWGMAAVGATNICVRKFNAPIIYTLIKRHGVTHMCGAPVVLNMLSNYPEIKPLQSPVRIHTGGAPPPAAVLSRIESLGFVVSHVYGLTETGGVVVSCAWKREWDRLPAADRARLKARQGVGTILMSDVDVVDPESGESVKRDGATLGEIVVRGPCVMLGYYKDHETTNKCLKNGWFYTGDVGVIHPDGYLEIKDRSKDVIISGGENLSSVEVESVLYSHPAINEAAVVARPDEHWGETPCAFVSLKGDLSQKPSENEIIEYCRGKLPHYMAPKTVVFKEELPKTSTGKIQKFVLRAIAKGMSDFSFSSSSSTRMSRM</sequence>
<dbReference type="EMBL" id="AWWV01015096">
    <property type="protein sequence ID" value="OMO53889.1"/>
    <property type="molecule type" value="Genomic_DNA"/>
</dbReference>
<dbReference type="STRING" id="210143.A0A1R3G732"/>
<dbReference type="FunFam" id="3.30.300.30:FF:000008">
    <property type="entry name" value="2,3-dihydroxybenzoate-AMP ligase"/>
    <property type="match status" value="1"/>
</dbReference>
<dbReference type="PANTHER" id="PTHR43859:SF57">
    <property type="entry name" value="ACYL-ACTIVATING ENZYME 8-RELATED"/>
    <property type="match status" value="1"/>
</dbReference>
<dbReference type="Pfam" id="PF13193">
    <property type="entry name" value="AMP-binding_C"/>
    <property type="match status" value="1"/>
</dbReference>
<dbReference type="InterPro" id="IPR020845">
    <property type="entry name" value="AMP-binding_CS"/>
</dbReference>
<evidence type="ECO:0000313" key="5">
    <source>
        <dbReference type="EMBL" id="OMO53889.1"/>
    </source>
</evidence>
<dbReference type="PANTHER" id="PTHR43859">
    <property type="entry name" value="ACYL-ACTIVATING ENZYME"/>
    <property type="match status" value="1"/>
</dbReference>
<accession>A0A1R3G732</accession>
<keyword evidence="2 5" id="KW-0436">Ligase</keyword>
<dbReference type="Pfam" id="PF00501">
    <property type="entry name" value="AMP-binding"/>
    <property type="match status" value="1"/>
</dbReference>
<name>A0A1R3G732_COCAP</name>
<dbReference type="AlphaFoldDB" id="A0A1R3G732"/>
<dbReference type="InterPro" id="IPR025110">
    <property type="entry name" value="AMP-bd_C"/>
</dbReference>
<dbReference type="InterPro" id="IPR000873">
    <property type="entry name" value="AMP-dep_synth/lig_dom"/>
</dbReference>
<dbReference type="InterPro" id="IPR045851">
    <property type="entry name" value="AMP-bd_C_sf"/>
</dbReference>
<evidence type="ECO:0000256" key="1">
    <source>
        <dbReference type="ARBA" id="ARBA00006432"/>
    </source>
</evidence>
<dbReference type="GO" id="GO:0016874">
    <property type="term" value="F:ligase activity"/>
    <property type="evidence" value="ECO:0007669"/>
    <property type="project" value="UniProtKB-KW"/>
</dbReference>
<reference evidence="5 6" key="1">
    <citation type="submission" date="2013-09" db="EMBL/GenBank/DDBJ databases">
        <title>Corchorus capsularis genome sequencing.</title>
        <authorList>
            <person name="Alam M."/>
            <person name="Haque M.S."/>
            <person name="Islam M.S."/>
            <person name="Emdad E.M."/>
            <person name="Islam M.M."/>
            <person name="Ahmed B."/>
            <person name="Halim A."/>
            <person name="Hossen Q.M.M."/>
            <person name="Hossain M.Z."/>
            <person name="Ahmed R."/>
            <person name="Khan M.M."/>
            <person name="Islam R."/>
            <person name="Rashid M.M."/>
            <person name="Khan S.A."/>
            <person name="Rahman M.S."/>
            <person name="Alam M."/>
        </authorList>
    </citation>
    <scope>NUCLEOTIDE SEQUENCE [LARGE SCALE GENOMIC DNA]</scope>
    <source>
        <strain evidence="6">cv. CVL-1</strain>
        <tissue evidence="5">Whole seedling</tissue>
    </source>
</reference>
<gene>
    <name evidence="5" type="ORF">CCACVL1_28262</name>
</gene>